<accession>A0A8B6G9P9</accession>
<comment type="caution">
    <text evidence="2">The sequence shown here is derived from an EMBL/GenBank/DDBJ whole genome shotgun (WGS) entry which is preliminary data.</text>
</comment>
<protein>
    <recommendedName>
        <fullName evidence="1">Novel STAND NTPase 3 domain-containing protein</fullName>
    </recommendedName>
</protein>
<evidence type="ECO:0000313" key="2">
    <source>
        <dbReference type="EMBL" id="VDI60809.1"/>
    </source>
</evidence>
<dbReference type="OrthoDB" id="6186390at2759"/>
<dbReference type="Pfam" id="PF20720">
    <property type="entry name" value="nSTAND3"/>
    <property type="match status" value="1"/>
</dbReference>
<reference evidence="2" key="1">
    <citation type="submission" date="2018-11" db="EMBL/GenBank/DDBJ databases">
        <authorList>
            <person name="Alioto T."/>
            <person name="Alioto T."/>
        </authorList>
    </citation>
    <scope>NUCLEOTIDE SEQUENCE</scope>
</reference>
<feature type="domain" description="Novel STAND NTPase 3" evidence="1">
    <location>
        <begin position="407"/>
        <end position="563"/>
    </location>
</feature>
<dbReference type="Proteomes" id="UP000596742">
    <property type="component" value="Unassembled WGS sequence"/>
</dbReference>
<evidence type="ECO:0000313" key="3">
    <source>
        <dbReference type="Proteomes" id="UP000596742"/>
    </source>
</evidence>
<dbReference type="EMBL" id="UYJE01008070">
    <property type="protein sequence ID" value="VDI60809.1"/>
    <property type="molecule type" value="Genomic_DNA"/>
</dbReference>
<proteinExistence type="predicted"/>
<dbReference type="InterPro" id="IPR027417">
    <property type="entry name" value="P-loop_NTPase"/>
</dbReference>
<keyword evidence="3" id="KW-1185">Reference proteome</keyword>
<organism evidence="2 3">
    <name type="scientific">Mytilus galloprovincialis</name>
    <name type="common">Mediterranean mussel</name>
    <dbReference type="NCBI Taxonomy" id="29158"/>
    <lineage>
        <taxon>Eukaryota</taxon>
        <taxon>Metazoa</taxon>
        <taxon>Spiralia</taxon>
        <taxon>Lophotrochozoa</taxon>
        <taxon>Mollusca</taxon>
        <taxon>Bivalvia</taxon>
        <taxon>Autobranchia</taxon>
        <taxon>Pteriomorphia</taxon>
        <taxon>Mytilida</taxon>
        <taxon>Mytiloidea</taxon>
        <taxon>Mytilidae</taxon>
        <taxon>Mytilinae</taxon>
        <taxon>Mytilus</taxon>
    </lineage>
</organism>
<name>A0A8B6G9P9_MYTGA</name>
<sequence>MPLSTMRKNFYRIATLIIDHGADAMRCLLDHFIQNKYKVSFQDFVSNHQHEIYHQFDNAICCQCSRNYQRPYKPVISIWQMEKLFDKKGQKLPCHKQSSKCEYCCSKVKSTLQIQHLDITFLKFFLITYFKDEFWQSCLINGISCHDFLDKNKHDIFHLLNLNTSCCLCINHPGYTILVASEKERLNRSNWEAMFHTAELPCNQHKTFYPNTYTMNPCYVSAIKGIQHSNLNISVQMTLLSKFCDLMKYFDLLVNARNKVFAHTTKGELSDEDFRQVWNEIENSIVYISKTTGTDIIQTRRILELRREPLEESTCLEIQCLILRQMQEDEQIIRECHQIQGTVKLMKEDIAVKLQQIELQIVDFKSFLRYNIQRELSEQLGEYSAITRNLIDNSGREIKFHNNDKTYVKTSAVIAAIEVLDRENMLILIGRAGSGKSSAALEIASIFQNKGYIVMNLEQHLAKDFKTYFLSTNKQFIILEDLFGKSHISYNEDIHSHLLDAVRPHVTSGQSKFIITLRSNKLEDFDKIVTNHQLLSEASIININGNFSLSTLEKKAMLINHSNHHGHFRSRKAKMLEDVEIQNIIKTNPYLGFPEACRLFCSFETFFAMGHKFFTSPTKELQSEIRRLKRSGYDKTDAALQYCVLVSLMLDRACEGSFGRSKGIITREHYESFTDHKNVNTSVIVYLYQSLFNKEITVTTYDVLEMCEEVSDKYIKIDITSNIYVFQHHTVFHAVLSSYWDIPTMEDVIQVSSVNKLAEYVRPYDVPDDDERQYLIVPQSKCSYLAQKLFNAFLTNYFGALKFKTIVENSQFTLILLNQIITDWYAIKLNVLNCDWSIINTFIRPSQFIIQNDKIVTHTHEIWLIQRLINEILKPKADNLWAIYRYIEGYGCDEFVKDFNEKLSETFQSEEIVVSCSWHLINLFIYPTRFKMKNAVIGTPMNDTSLIERLINEIVKPKADNLWAVQRSVVNYGCEQFVKDFNEKLSESFQSEKNVLMCSWHLINLFIYPTAFKIKNGVIGVKTNDTWLIQRLINEILKPTGDNLWSVHRYIEDYGCDELVKDFNEKFEESFQSDETKDSYSWHLINVFIYPAAFKMTKAVIGIRTNDSSLIQILINEIVKSKGDNLLSVQLYIEDYGCDEFVKGFNDKLAEWFHTRDALLSSSLNLISVCVRPSSFKIQNGKIGITTNNSWLIQRFLTESVTSHADKLIALRSYITKYGCEEFVMDFNTELAKSFQTEETVVNGVWDWIHHFVRPTTSKIRKNELVTHTKNSWLIQRLINEISKPKPANLWAVHRYIEDYGCTEFIEDFNRQLSEVFQSEKTVENCSWHLINLFIYPIAFKIRHGAIGIYINDSWLIQRFINEIIKPKADKIWAVRNYIAKKGCEKFVKDFNDKLSELFQSEGTVLNCSWYLINLFIYPVAFEIKNADIGIHTNDRWLIQRLIKEIVKPKADNLLSVQRYIKDYGCEKFVKDFNDKLAERF</sequence>
<gene>
    <name evidence="2" type="ORF">MGAL_10B080586</name>
</gene>
<dbReference type="SUPFAM" id="SSF52540">
    <property type="entry name" value="P-loop containing nucleoside triphosphate hydrolases"/>
    <property type="match status" value="1"/>
</dbReference>
<evidence type="ECO:0000259" key="1">
    <source>
        <dbReference type="Pfam" id="PF20720"/>
    </source>
</evidence>
<dbReference type="InterPro" id="IPR049050">
    <property type="entry name" value="nSTAND3"/>
</dbReference>